<sequence length="167" mass="18884">MSNSSEIMENEHIPDIPPLDIEHKPSENQQSPRATAAPISPRKSAPSTVPLEWKPKKPRNGRMRYKDPATGEVHLAPPPGWSTRKNHDGRLFYIHHATETSHWFLPPPGIDIGKTTEGKIYYINNKHEDTQWAPPPPPSPGPLPTRQTVIKHKRPHLRKPVLIQATN</sequence>
<reference evidence="3" key="1">
    <citation type="submission" date="2021-01" db="EMBL/GenBank/DDBJ databases">
        <authorList>
            <person name="Corre E."/>
            <person name="Pelletier E."/>
            <person name="Niang G."/>
            <person name="Scheremetjew M."/>
            <person name="Finn R."/>
            <person name="Kale V."/>
            <person name="Holt S."/>
            <person name="Cochrane G."/>
            <person name="Meng A."/>
            <person name="Brown T."/>
            <person name="Cohen L."/>
        </authorList>
    </citation>
    <scope>NUCLEOTIDE SEQUENCE</scope>
    <source>
        <strain evidence="3">DIVA3 518/3/11/1/6</strain>
    </source>
</reference>
<evidence type="ECO:0000256" key="1">
    <source>
        <dbReference type="SAM" id="MobiDB-lite"/>
    </source>
</evidence>
<feature type="compositionally biased region" description="Pro residues" evidence="1">
    <location>
        <begin position="133"/>
        <end position="143"/>
    </location>
</feature>
<dbReference type="Gene3D" id="2.20.70.10">
    <property type="match status" value="2"/>
</dbReference>
<evidence type="ECO:0000313" key="3">
    <source>
        <dbReference type="EMBL" id="CAE2210595.1"/>
    </source>
</evidence>
<feature type="domain" description="WW" evidence="2">
    <location>
        <begin position="107"/>
        <end position="137"/>
    </location>
</feature>
<dbReference type="Pfam" id="PF00397">
    <property type="entry name" value="WW"/>
    <property type="match status" value="1"/>
</dbReference>
<evidence type="ECO:0000259" key="2">
    <source>
        <dbReference type="PROSITE" id="PS50020"/>
    </source>
</evidence>
<organism evidence="3">
    <name type="scientific">Vannella robusta</name>
    <dbReference type="NCBI Taxonomy" id="1487602"/>
    <lineage>
        <taxon>Eukaryota</taxon>
        <taxon>Amoebozoa</taxon>
        <taxon>Discosea</taxon>
        <taxon>Flabellinia</taxon>
        <taxon>Vannellidae</taxon>
        <taxon>Vannella</taxon>
    </lineage>
</organism>
<feature type="region of interest" description="Disordered" evidence="1">
    <location>
        <begin position="1"/>
        <end position="85"/>
    </location>
</feature>
<dbReference type="AlphaFoldDB" id="A0A7S4HVI9"/>
<dbReference type="SUPFAM" id="SSF51045">
    <property type="entry name" value="WW domain"/>
    <property type="match status" value="1"/>
</dbReference>
<dbReference type="CDD" id="cd00201">
    <property type="entry name" value="WW"/>
    <property type="match status" value="1"/>
</dbReference>
<feature type="compositionally biased region" description="Basic and acidic residues" evidence="1">
    <location>
        <begin position="9"/>
        <end position="26"/>
    </location>
</feature>
<name>A0A7S4HVI9_9EUKA</name>
<dbReference type="SMART" id="SM00456">
    <property type="entry name" value="WW"/>
    <property type="match status" value="2"/>
</dbReference>
<dbReference type="InterPro" id="IPR036020">
    <property type="entry name" value="WW_dom_sf"/>
</dbReference>
<accession>A0A7S4HVI9</accession>
<feature type="domain" description="WW" evidence="2">
    <location>
        <begin position="75"/>
        <end position="108"/>
    </location>
</feature>
<dbReference type="EMBL" id="HBKP01006990">
    <property type="protein sequence ID" value="CAE2210595.1"/>
    <property type="molecule type" value="Transcribed_RNA"/>
</dbReference>
<gene>
    <name evidence="3" type="ORF">VSP0166_LOCUS5056</name>
</gene>
<feature type="region of interest" description="Disordered" evidence="1">
    <location>
        <begin position="128"/>
        <end position="147"/>
    </location>
</feature>
<proteinExistence type="predicted"/>
<dbReference type="InterPro" id="IPR001202">
    <property type="entry name" value="WW_dom"/>
</dbReference>
<dbReference type="PROSITE" id="PS50020">
    <property type="entry name" value="WW_DOMAIN_2"/>
    <property type="match status" value="2"/>
</dbReference>
<protein>
    <recommendedName>
        <fullName evidence="2">WW domain-containing protein</fullName>
    </recommendedName>
</protein>